<dbReference type="RefSeq" id="WP_004992019.1">
    <property type="nucleotide sequence ID" value="NZ_BCMC01000033.1"/>
</dbReference>
<protein>
    <submittedName>
        <fullName evidence="1">Uncharacterized protein</fullName>
    </submittedName>
</protein>
<sequence>MALKFIYKVMHKKYLEQIYIEIQNRHFLWKKISRISKEYSVDDIIQEAWVFACNEWKQGDFFEIDNEDHWKYLYGAMYKHFVEWSEKHSRYGIQIDQAYTNHNFDECTHPLLRELCADESNEPLAYLEKQESENQQLNIFSEKIRLLGFSKLAAFLSLSHSFNSSRMHTSLLMNMSYSWFYRCEKAFQTLYLNQLSIFDEMNPQIESEQLQTWRKFRVVLGKRQNMKIDLQLPLDF</sequence>
<dbReference type="Proteomes" id="UP000263596">
    <property type="component" value="Unassembled WGS sequence"/>
</dbReference>
<dbReference type="EMBL" id="CP089044">
    <property type="protein sequence ID" value="UYF75233.1"/>
    <property type="molecule type" value="Genomic_DNA"/>
</dbReference>
<dbReference type="AlphaFoldDB" id="A0A3D2SM42"/>
<proteinExistence type="predicted"/>
<dbReference type="EMBL" id="DPVE01000171">
    <property type="protein sequence ID" value="HCK30501.1"/>
    <property type="molecule type" value="Genomic_DNA"/>
</dbReference>
<name>A0A3D2SM42_9GAMM</name>
<organism evidence="1 3">
    <name type="scientific">Acinetobacter ursingii</name>
    <dbReference type="NCBI Taxonomy" id="108980"/>
    <lineage>
        <taxon>Bacteria</taxon>
        <taxon>Pseudomonadati</taxon>
        <taxon>Pseudomonadota</taxon>
        <taxon>Gammaproteobacteria</taxon>
        <taxon>Moraxellales</taxon>
        <taxon>Moraxellaceae</taxon>
        <taxon>Acinetobacter</taxon>
    </lineage>
</organism>
<reference evidence="2" key="2">
    <citation type="journal article" date="2022" name="J Glob Antimicrob Resist">
        <title>Comparative analysis of IMP-4- and OXA-58-containing plasmids of three carbapenemase-producing Acinetobacter ursingii strains in the Netherlands.</title>
        <authorList>
            <person name="Hendrickx A.P.A."/>
            <person name="Schade R.P."/>
            <person name="Landman F."/>
            <person name="Bosch T."/>
            <person name="Schouls L.M."/>
            <person name="van Dijk K."/>
        </authorList>
    </citation>
    <scope>NUCLEOTIDE SEQUENCE</scope>
    <source>
        <strain evidence="2">RIVM_C010761</strain>
    </source>
</reference>
<evidence type="ECO:0000313" key="2">
    <source>
        <dbReference type="EMBL" id="UYF75233.1"/>
    </source>
</evidence>
<evidence type="ECO:0000313" key="3">
    <source>
        <dbReference type="Proteomes" id="UP000263596"/>
    </source>
</evidence>
<gene>
    <name evidence="1" type="ORF">DHW29_10160</name>
    <name evidence="2" type="ORF">LSO58_15790</name>
</gene>
<evidence type="ECO:0000313" key="1">
    <source>
        <dbReference type="EMBL" id="HCK30501.1"/>
    </source>
</evidence>
<accession>A0A3D2SM42</accession>
<reference evidence="1 3" key="1">
    <citation type="journal article" date="2018" name="Nat. Biotechnol.">
        <title>A standardized bacterial taxonomy based on genome phylogeny substantially revises the tree of life.</title>
        <authorList>
            <person name="Parks D.H."/>
            <person name="Chuvochina M."/>
            <person name="Waite D.W."/>
            <person name="Rinke C."/>
            <person name="Skarshewski A."/>
            <person name="Chaumeil P.A."/>
            <person name="Hugenholtz P."/>
        </authorList>
    </citation>
    <scope>NUCLEOTIDE SEQUENCE [LARGE SCALE GENOMIC DNA]</scope>
    <source>
        <strain evidence="1">UBA9669</strain>
    </source>
</reference>
<dbReference type="Proteomes" id="UP001164081">
    <property type="component" value="Chromosome"/>
</dbReference>